<keyword evidence="1" id="KW-0805">Transcription regulation</keyword>
<evidence type="ECO:0000256" key="1">
    <source>
        <dbReference type="ARBA" id="ARBA00023015"/>
    </source>
</evidence>
<gene>
    <name evidence="6" type="primary">sigB</name>
    <name evidence="6" type="ORF">Pan181_51210</name>
</gene>
<dbReference type="Gene3D" id="1.10.10.60">
    <property type="entry name" value="Homeodomain-like"/>
    <property type="match status" value="1"/>
</dbReference>
<dbReference type="NCBIfam" id="TIGR02937">
    <property type="entry name" value="sigma70-ECF"/>
    <property type="match status" value="1"/>
</dbReference>
<accession>A0A518AW16</accession>
<dbReference type="PANTHER" id="PTHR30603">
    <property type="entry name" value="RNA POLYMERASE SIGMA FACTOR RPO"/>
    <property type="match status" value="1"/>
</dbReference>
<dbReference type="InterPro" id="IPR013324">
    <property type="entry name" value="RNA_pol_sigma_r3/r4-like"/>
</dbReference>
<dbReference type="InterPro" id="IPR014284">
    <property type="entry name" value="RNA_pol_sigma-70_dom"/>
</dbReference>
<dbReference type="CDD" id="cd06171">
    <property type="entry name" value="Sigma70_r4"/>
    <property type="match status" value="1"/>
</dbReference>
<evidence type="ECO:0000313" key="7">
    <source>
        <dbReference type="Proteomes" id="UP000315750"/>
    </source>
</evidence>
<dbReference type="PROSITE" id="PS00716">
    <property type="entry name" value="SIGMA70_2"/>
    <property type="match status" value="1"/>
</dbReference>
<reference evidence="6 7" key="1">
    <citation type="submission" date="2019-02" db="EMBL/GenBank/DDBJ databases">
        <title>Deep-cultivation of Planctomycetes and their phenomic and genomic characterization uncovers novel biology.</title>
        <authorList>
            <person name="Wiegand S."/>
            <person name="Jogler M."/>
            <person name="Boedeker C."/>
            <person name="Pinto D."/>
            <person name="Vollmers J."/>
            <person name="Rivas-Marin E."/>
            <person name="Kohn T."/>
            <person name="Peeters S.H."/>
            <person name="Heuer A."/>
            <person name="Rast P."/>
            <person name="Oberbeckmann S."/>
            <person name="Bunk B."/>
            <person name="Jeske O."/>
            <person name="Meyerdierks A."/>
            <person name="Storesund J.E."/>
            <person name="Kallscheuer N."/>
            <person name="Luecker S."/>
            <person name="Lage O.M."/>
            <person name="Pohl T."/>
            <person name="Merkel B.J."/>
            <person name="Hornburger P."/>
            <person name="Mueller R.-W."/>
            <person name="Bruemmer F."/>
            <person name="Labrenz M."/>
            <person name="Spormann A.M."/>
            <person name="Op den Camp H."/>
            <person name="Overmann J."/>
            <person name="Amann R."/>
            <person name="Jetten M.S.M."/>
            <person name="Mascher T."/>
            <person name="Medema M.H."/>
            <person name="Devos D.P."/>
            <person name="Kaster A.-K."/>
            <person name="Ovreas L."/>
            <person name="Rohde M."/>
            <person name="Galperin M.Y."/>
            <person name="Jogler C."/>
        </authorList>
    </citation>
    <scope>NUCLEOTIDE SEQUENCE [LARGE SCALE GENOMIC DNA]</scope>
    <source>
        <strain evidence="6 7">Pan181</strain>
    </source>
</reference>
<dbReference type="InterPro" id="IPR007627">
    <property type="entry name" value="RNA_pol_sigma70_r2"/>
</dbReference>
<dbReference type="GO" id="GO:0006352">
    <property type="term" value="P:DNA-templated transcription initiation"/>
    <property type="evidence" value="ECO:0007669"/>
    <property type="project" value="InterPro"/>
</dbReference>
<keyword evidence="4" id="KW-0804">Transcription</keyword>
<feature type="domain" description="RNA polymerase sigma-70" evidence="5">
    <location>
        <begin position="518"/>
        <end position="544"/>
    </location>
</feature>
<dbReference type="Gene3D" id="1.10.10.10">
    <property type="entry name" value="Winged helix-like DNA-binding domain superfamily/Winged helix DNA-binding domain"/>
    <property type="match status" value="1"/>
</dbReference>
<keyword evidence="3" id="KW-0238">DNA-binding</keyword>
<dbReference type="RefSeq" id="WP_145251404.1">
    <property type="nucleotide sequence ID" value="NZ_CP036278.1"/>
</dbReference>
<dbReference type="InterPro" id="IPR007630">
    <property type="entry name" value="RNA_pol_sigma70_r4"/>
</dbReference>
<proteinExistence type="predicted"/>
<keyword evidence="7" id="KW-1185">Reference proteome</keyword>
<dbReference type="PRINTS" id="PR00046">
    <property type="entry name" value="SIGMA70FCT"/>
</dbReference>
<dbReference type="SUPFAM" id="SSF88659">
    <property type="entry name" value="Sigma3 and sigma4 domains of RNA polymerase sigma factors"/>
    <property type="match status" value="1"/>
</dbReference>
<dbReference type="Proteomes" id="UP000315750">
    <property type="component" value="Chromosome"/>
</dbReference>
<dbReference type="Pfam" id="PF04542">
    <property type="entry name" value="Sigma70_r2"/>
    <property type="match status" value="1"/>
</dbReference>
<dbReference type="OrthoDB" id="9780321at2"/>
<dbReference type="PANTHER" id="PTHR30603:SF60">
    <property type="entry name" value="RNA POLYMERASE SIGMA FACTOR RPOD"/>
    <property type="match status" value="1"/>
</dbReference>
<evidence type="ECO:0000259" key="5">
    <source>
        <dbReference type="PROSITE" id="PS00716"/>
    </source>
</evidence>
<dbReference type="AlphaFoldDB" id="A0A518AW16"/>
<name>A0A518AW16_9BACT</name>
<dbReference type="Pfam" id="PF04545">
    <property type="entry name" value="Sigma70_r4"/>
    <property type="match status" value="1"/>
</dbReference>
<organism evidence="6 7">
    <name type="scientific">Aeoliella mucimassa</name>
    <dbReference type="NCBI Taxonomy" id="2527972"/>
    <lineage>
        <taxon>Bacteria</taxon>
        <taxon>Pseudomonadati</taxon>
        <taxon>Planctomycetota</taxon>
        <taxon>Planctomycetia</taxon>
        <taxon>Pirellulales</taxon>
        <taxon>Lacipirellulaceae</taxon>
        <taxon>Aeoliella</taxon>
    </lineage>
</organism>
<dbReference type="InterPro" id="IPR036388">
    <property type="entry name" value="WH-like_DNA-bd_sf"/>
</dbReference>
<dbReference type="GO" id="GO:0016987">
    <property type="term" value="F:sigma factor activity"/>
    <property type="evidence" value="ECO:0007669"/>
    <property type="project" value="UniProtKB-KW"/>
</dbReference>
<dbReference type="KEGG" id="amuc:Pan181_51210"/>
<dbReference type="Gene3D" id="1.10.601.10">
    <property type="entry name" value="RNA Polymerase Primary Sigma Factor"/>
    <property type="match status" value="1"/>
</dbReference>
<dbReference type="SUPFAM" id="SSF88946">
    <property type="entry name" value="Sigma2 domain of RNA polymerase sigma factors"/>
    <property type="match status" value="1"/>
</dbReference>
<dbReference type="EMBL" id="CP036278">
    <property type="protein sequence ID" value="QDU58881.1"/>
    <property type="molecule type" value="Genomic_DNA"/>
</dbReference>
<dbReference type="InterPro" id="IPR050239">
    <property type="entry name" value="Sigma-70_RNA_pol_init_factors"/>
</dbReference>
<protein>
    <submittedName>
        <fullName evidence="6">RNA polymerase sigma factor SigB</fullName>
    </submittedName>
</protein>
<keyword evidence="2" id="KW-0731">Sigma factor</keyword>
<dbReference type="InterPro" id="IPR000943">
    <property type="entry name" value="RNA_pol_sigma70"/>
</dbReference>
<dbReference type="GO" id="GO:0003677">
    <property type="term" value="F:DNA binding"/>
    <property type="evidence" value="ECO:0007669"/>
    <property type="project" value="UniProtKB-KW"/>
</dbReference>
<evidence type="ECO:0000313" key="6">
    <source>
        <dbReference type="EMBL" id="QDU58881.1"/>
    </source>
</evidence>
<evidence type="ECO:0000256" key="3">
    <source>
        <dbReference type="ARBA" id="ARBA00023125"/>
    </source>
</evidence>
<sequence>MHRHYQSDAIRRLRDQQVRYAPRAKRLQQVEAAEHLIADTVADKTYTYEYVCYRVTGYRPDANNEDAKQQMQGEDLLHDLRLLVEDLSDSIDLDAEAVGEQVLTVEQLARQFNVSTKTISRWRELGLVSRRFVFDGRKRVGFLRSSVDRFVKNNGKRVSRGARFSQLTDEQRNEIIAGARRLASGGACQSEISRRLAERSGRSVETIRSTIRQFDKENPQMAIFPSAKLPITPAQKQRLFQQYRRGMPIEKLMKQYGRTKTTIYRVINEIRVAEVMELPLDFIPNPRFSRKGADNACLGEMPEADKPTRKAKMPSGLPPYLAALYEMPLLTREQEAHLFRKYNYLKFKASKLRDSLDPANPKATLLDDIEALYDRIVTTKNEIARANLRLVVSIAKRHVTPDQNFFELVSDGNMSLLRAIEKFDFARGNKFSTYATWAIMKNFARTIPSEFKHRDRFRTSHDELFAATEESRANPMLAESVQSHREQQIERILRRLDEREQKIIIGRFGLDHSQEPQTLKEVGAELGVTKERIRQIELRALSKLRQAAKEEKIALDL</sequence>
<dbReference type="InterPro" id="IPR013325">
    <property type="entry name" value="RNA_pol_sigma_r2"/>
</dbReference>
<evidence type="ECO:0000256" key="2">
    <source>
        <dbReference type="ARBA" id="ARBA00023082"/>
    </source>
</evidence>
<evidence type="ECO:0000256" key="4">
    <source>
        <dbReference type="ARBA" id="ARBA00023163"/>
    </source>
</evidence>